<evidence type="ECO:0000313" key="7">
    <source>
        <dbReference type="EMBL" id="MEZ7198324.1"/>
    </source>
</evidence>
<dbReference type="CDD" id="cd03768">
    <property type="entry name" value="SR_ResInv"/>
    <property type="match status" value="1"/>
</dbReference>
<dbReference type="Gene3D" id="3.40.50.1390">
    <property type="entry name" value="Resolvase, N-terminal catalytic domain"/>
    <property type="match status" value="1"/>
</dbReference>
<dbReference type="InterPro" id="IPR050639">
    <property type="entry name" value="SSR_resolvase"/>
</dbReference>
<dbReference type="SUPFAM" id="SSF53041">
    <property type="entry name" value="Resolvase-like"/>
    <property type="match status" value="1"/>
</dbReference>
<dbReference type="PANTHER" id="PTHR30461">
    <property type="entry name" value="DNA-INVERTASE FROM LAMBDOID PROPHAGE"/>
    <property type="match status" value="1"/>
</dbReference>
<dbReference type="InterPro" id="IPR036162">
    <property type="entry name" value="Resolvase-like_N_sf"/>
</dbReference>
<dbReference type="Pfam" id="PF02796">
    <property type="entry name" value="HTH_7"/>
    <property type="match status" value="1"/>
</dbReference>
<gene>
    <name evidence="7" type="ORF">AB6M95_16340</name>
</gene>
<protein>
    <submittedName>
        <fullName evidence="7">Recombinase family protein</fullName>
    </submittedName>
</protein>
<comment type="caution">
    <text evidence="7">The sequence shown here is derived from an EMBL/GenBank/DDBJ whole genome shotgun (WGS) entry which is preliminary data.</text>
</comment>
<keyword evidence="3" id="KW-0238">DNA-binding</keyword>
<dbReference type="InterPro" id="IPR006118">
    <property type="entry name" value="Recombinase_CS"/>
</dbReference>
<feature type="domain" description="Resolvase/invertase-type recombinase catalytic" evidence="6">
    <location>
        <begin position="3"/>
        <end position="136"/>
    </location>
</feature>
<dbReference type="InterPro" id="IPR009057">
    <property type="entry name" value="Homeodomain-like_sf"/>
</dbReference>
<keyword evidence="2" id="KW-0229">DNA integration</keyword>
<dbReference type="RefSeq" id="WP_371387815.1">
    <property type="nucleotide sequence ID" value="NZ_JBGLYH010000062.1"/>
</dbReference>
<organism evidence="7 8">
    <name type="scientific">Pseudodesulfovibrio karagichevae</name>
    <dbReference type="NCBI Taxonomy" id="3239305"/>
    <lineage>
        <taxon>Bacteria</taxon>
        <taxon>Pseudomonadati</taxon>
        <taxon>Thermodesulfobacteriota</taxon>
        <taxon>Desulfovibrionia</taxon>
        <taxon>Desulfovibrionales</taxon>
        <taxon>Desulfovibrionaceae</taxon>
    </lineage>
</organism>
<evidence type="ECO:0000256" key="5">
    <source>
        <dbReference type="PROSITE-ProRule" id="PRU10137"/>
    </source>
</evidence>
<evidence type="ECO:0000256" key="2">
    <source>
        <dbReference type="ARBA" id="ARBA00022908"/>
    </source>
</evidence>
<dbReference type="PROSITE" id="PS00397">
    <property type="entry name" value="RECOMBINASES_1"/>
    <property type="match status" value="1"/>
</dbReference>
<dbReference type="EMBL" id="JBGLYH010000062">
    <property type="protein sequence ID" value="MEZ7198324.1"/>
    <property type="molecule type" value="Genomic_DNA"/>
</dbReference>
<evidence type="ECO:0000256" key="1">
    <source>
        <dbReference type="ARBA" id="ARBA00009913"/>
    </source>
</evidence>
<keyword evidence="8" id="KW-1185">Reference proteome</keyword>
<name>A0ABV4K5S3_9BACT</name>
<accession>A0ABV4K5S3</accession>
<dbReference type="InterPro" id="IPR006119">
    <property type="entry name" value="Resolv_N"/>
</dbReference>
<sequence>MTPHFGYVRVSSFDQNEERQLEGLELSKVFTDKCSGKDRNRPELQRALEHLREGDTLHIHSIDRLARNLVDLQQIVAELNSRGVVVVFHKENLTFSGESGPMHKLMFQMMGAFAEFERSMIRERQREGIEAAKRKGKYKGRKAALTPEQCEEIKERHAQREKVSHLALEYGVSRQTLYNCLNG</sequence>
<dbReference type="InterPro" id="IPR006120">
    <property type="entry name" value="Resolvase_HTH_dom"/>
</dbReference>
<evidence type="ECO:0000259" key="6">
    <source>
        <dbReference type="PROSITE" id="PS51736"/>
    </source>
</evidence>
<dbReference type="Gene3D" id="1.10.10.60">
    <property type="entry name" value="Homeodomain-like"/>
    <property type="match status" value="1"/>
</dbReference>
<proteinExistence type="inferred from homology"/>
<dbReference type="SUPFAM" id="SSF46689">
    <property type="entry name" value="Homeodomain-like"/>
    <property type="match status" value="1"/>
</dbReference>
<keyword evidence="4" id="KW-0233">DNA recombination</keyword>
<dbReference type="SMART" id="SM00857">
    <property type="entry name" value="Resolvase"/>
    <property type="match status" value="1"/>
</dbReference>
<comment type="similarity">
    <text evidence="1">Belongs to the site-specific recombinase resolvase family.</text>
</comment>
<dbReference type="PANTHER" id="PTHR30461:SF26">
    <property type="entry name" value="RESOLVASE HOMOLOG YNEB"/>
    <property type="match status" value="1"/>
</dbReference>
<evidence type="ECO:0000256" key="3">
    <source>
        <dbReference type="ARBA" id="ARBA00023125"/>
    </source>
</evidence>
<dbReference type="PROSITE" id="PS51736">
    <property type="entry name" value="RECOMBINASES_3"/>
    <property type="match status" value="1"/>
</dbReference>
<reference evidence="7 8" key="1">
    <citation type="submission" date="2024-08" db="EMBL/GenBank/DDBJ databases">
        <title>Sulfate-reducing bacteria isolated from formation water of the oil field in Kazakhstan and description of Pseudodesulfovibrio sp.</title>
        <authorList>
            <person name="Bidzhieva S.K."/>
            <person name="Tourova T.P."/>
            <person name="Grouzdev D.S."/>
            <person name="Beletsky A.V."/>
            <person name="Sokolova D.S."/>
            <person name="Samigullina S.R."/>
            <person name="Poltaraus A.B."/>
            <person name="Avtukh A.N."/>
            <person name="Tereshina V.M."/>
            <person name="Zhaparov N.S."/>
            <person name="Mardanov A.V."/>
            <person name="Nazina T.N."/>
        </authorList>
    </citation>
    <scope>NUCLEOTIDE SEQUENCE [LARGE SCALE GENOMIC DNA]</scope>
    <source>
        <strain evidence="7 8">9FUS</strain>
    </source>
</reference>
<dbReference type="Proteomes" id="UP001568698">
    <property type="component" value="Unassembled WGS sequence"/>
</dbReference>
<dbReference type="CDD" id="cd00569">
    <property type="entry name" value="HTH_Hin_like"/>
    <property type="match status" value="1"/>
</dbReference>
<evidence type="ECO:0000313" key="8">
    <source>
        <dbReference type="Proteomes" id="UP001568698"/>
    </source>
</evidence>
<dbReference type="Pfam" id="PF00239">
    <property type="entry name" value="Resolvase"/>
    <property type="match status" value="1"/>
</dbReference>
<feature type="active site" description="O-(5'-phospho-DNA)-serine intermediate" evidence="5">
    <location>
        <position position="11"/>
    </location>
</feature>
<evidence type="ECO:0000256" key="4">
    <source>
        <dbReference type="ARBA" id="ARBA00023172"/>
    </source>
</evidence>